<protein>
    <submittedName>
        <fullName evidence="2">Uncharacterized protein</fullName>
    </submittedName>
</protein>
<feature type="transmembrane region" description="Helical" evidence="1">
    <location>
        <begin position="53"/>
        <end position="72"/>
    </location>
</feature>
<keyword evidence="1" id="KW-1133">Transmembrane helix</keyword>
<dbReference type="EMBL" id="JAQAGZ010000011">
    <property type="protein sequence ID" value="MCZ8514317.1"/>
    <property type="molecule type" value="Genomic_DNA"/>
</dbReference>
<dbReference type="Proteomes" id="UP001527882">
    <property type="component" value="Unassembled WGS sequence"/>
</dbReference>
<organism evidence="2 3">
    <name type="scientific">Paenibacillus gyeongsangnamensis</name>
    <dbReference type="NCBI Taxonomy" id="3388067"/>
    <lineage>
        <taxon>Bacteria</taxon>
        <taxon>Bacillati</taxon>
        <taxon>Bacillota</taxon>
        <taxon>Bacilli</taxon>
        <taxon>Bacillales</taxon>
        <taxon>Paenibacillaceae</taxon>
        <taxon>Paenibacillus</taxon>
    </lineage>
</organism>
<sequence length="92" mass="9952">MPAKDIILGIIILVLVAQRQLKPRPLSGRLLLLPLILGAYALYAAAGNPTVQIPGWISLLLTVVLSFFVGLIRGRVTRVKMVVGWSPGHCRA</sequence>
<accession>A0ABT4QBP9</accession>
<proteinExistence type="predicted"/>
<comment type="caution">
    <text evidence="2">The sequence shown here is derived from an EMBL/GenBank/DDBJ whole genome shotgun (WGS) entry which is preliminary data.</text>
</comment>
<evidence type="ECO:0000313" key="3">
    <source>
        <dbReference type="Proteomes" id="UP001527882"/>
    </source>
</evidence>
<keyword evidence="1" id="KW-0472">Membrane</keyword>
<evidence type="ECO:0000313" key="2">
    <source>
        <dbReference type="EMBL" id="MCZ8514317.1"/>
    </source>
</evidence>
<evidence type="ECO:0000256" key="1">
    <source>
        <dbReference type="SAM" id="Phobius"/>
    </source>
</evidence>
<gene>
    <name evidence="2" type="ORF">O9H85_18170</name>
</gene>
<name>A0ABT4QBP9_9BACL</name>
<dbReference type="RefSeq" id="WP_269882835.1">
    <property type="nucleotide sequence ID" value="NZ_JAQAGZ010000011.1"/>
</dbReference>
<reference evidence="2 3" key="1">
    <citation type="submission" date="2022-12" db="EMBL/GenBank/DDBJ databases">
        <title>Draft genome sequence of Paenibacillus sp. dW9.</title>
        <authorList>
            <person name="Choi E.-W."/>
            <person name="Kim D.-U."/>
        </authorList>
    </citation>
    <scope>NUCLEOTIDE SEQUENCE [LARGE SCALE GENOMIC DNA]</scope>
    <source>
        <strain evidence="3">dW9</strain>
    </source>
</reference>
<feature type="transmembrane region" description="Helical" evidence="1">
    <location>
        <begin position="30"/>
        <end position="47"/>
    </location>
</feature>
<keyword evidence="1" id="KW-0812">Transmembrane</keyword>
<keyword evidence="3" id="KW-1185">Reference proteome</keyword>